<feature type="domain" description="AMP-binding enzyme C-terminal" evidence="3">
    <location>
        <begin position="753"/>
        <end position="822"/>
    </location>
</feature>
<sequence length="868" mass="95192">MAASKHGKSLGSSRSLEGATLRLWLVSGRPLLSDWKEPMTGGEEPVVRLAAARVPNPPSHTACCNEHPLLGAATAPIEKKVPSSPAPLNPDQTGRASPLYRSTRRALQLPSLKRHQPRLAPCPLSPRCGGGGAPSGPHPCPEDIVGKAGQSNTSSLTDPEAMFAMDVNATPRKLWEHPNPKSTSMWRFMQDANRKHGLSLKNFHDLYKWSCDNRAIFYEQLWDWQHSIHEGSYTKVVDESIPVSQLPRWFEGVRLNWTENLLWSRGPGDAHAGERTTLNKEDSKIALTEVREGNTEVRDVTWGELRARVAQMAAAMSARGVKRGDRVVAVAAHALETAVVFLATTWLGAVFSSSSTDMGVSGLLQRTTQIDPKFVFFDDGALYNGKVLDLRDKIRGMVDGMKQCPSFEAIVAIQRFAGKPYDTSSIPSTERLEQFLQAGARLASPPPIVRVGFQDPMVVYYSSGTTGIPKAIVHGVGTVLMSTQKEGGLHRNLGPDDVHLQYTTTGWVMYLASIAHMVMGGRSILYDGSPFLPGPDVLVRMCEEQRVTILGISPRWMTELMKRDIAPRKLADLSRLRLVTSTGMVLPEQMFNWFYDVAFPKHVQLGNMSGGTDIYPKAGCFVMENPLEPLYAGGCMGGSLGVPIAIFDHDLPDGSRGVALPDGEAGDLVSTGAFPNVPLYLWGDTEPAPGKKYVSSYFGRFESVWAQGDFCAVHPKTRGVLMLGRSDGVLNPSGVRFGSSDIYAVLERRFVAEVAESLCVGQRRETDLDERVVLFLLMRPGKKLDAALVAKIKDTIAREMTKRHVPKYIFEVPDIPVTVNGKKVELPVKSIISGKTVKPSGTLLNPKSLEFFYQFQKIEDVAPPQAKL</sequence>
<dbReference type="InterPro" id="IPR020845">
    <property type="entry name" value="AMP-binding_CS"/>
</dbReference>
<dbReference type="PANTHER" id="PTHR42921:SF4">
    <property type="entry name" value="ACETOACETYL-COA SYNTHASE (AFU_ORTHOLOGUE AFUA_8G04770)"/>
    <property type="match status" value="1"/>
</dbReference>
<evidence type="ECO:0000313" key="4">
    <source>
        <dbReference type="EMBL" id="KAK4093516.1"/>
    </source>
</evidence>
<dbReference type="InterPro" id="IPR000873">
    <property type="entry name" value="AMP-dep_synth/lig_dom"/>
</dbReference>
<comment type="caution">
    <text evidence="4">The sequence shown here is derived from an EMBL/GenBank/DDBJ whole genome shotgun (WGS) entry which is preliminary data.</text>
</comment>
<evidence type="ECO:0000259" key="2">
    <source>
        <dbReference type="Pfam" id="PF00501"/>
    </source>
</evidence>
<feature type="region of interest" description="Disordered" evidence="1">
    <location>
        <begin position="128"/>
        <end position="157"/>
    </location>
</feature>
<gene>
    <name evidence="4" type="ORF">Purlil1_1850</name>
</gene>
<dbReference type="InterPro" id="IPR005914">
    <property type="entry name" value="Acac_CoA_synth"/>
</dbReference>
<dbReference type="EMBL" id="JAWRVI010000005">
    <property type="protein sequence ID" value="KAK4093516.1"/>
    <property type="molecule type" value="Genomic_DNA"/>
</dbReference>
<dbReference type="Gene3D" id="3.40.50.12780">
    <property type="entry name" value="N-terminal domain of ligase-like"/>
    <property type="match status" value="1"/>
</dbReference>
<dbReference type="Proteomes" id="UP001287286">
    <property type="component" value="Unassembled WGS sequence"/>
</dbReference>
<name>A0ABR0CBS1_PURLI</name>
<dbReference type="Pfam" id="PF13193">
    <property type="entry name" value="AMP-binding_C"/>
    <property type="match status" value="1"/>
</dbReference>
<dbReference type="NCBIfam" id="TIGR01217">
    <property type="entry name" value="ac_ac_CoA_syn"/>
    <property type="match status" value="1"/>
</dbReference>
<dbReference type="InterPro" id="IPR045851">
    <property type="entry name" value="AMP-bd_C_sf"/>
</dbReference>
<evidence type="ECO:0000256" key="1">
    <source>
        <dbReference type="SAM" id="MobiDB-lite"/>
    </source>
</evidence>
<dbReference type="Gene3D" id="3.30.300.30">
    <property type="match status" value="1"/>
</dbReference>
<dbReference type="PANTHER" id="PTHR42921">
    <property type="entry name" value="ACETOACETYL-COA SYNTHETASE"/>
    <property type="match status" value="1"/>
</dbReference>
<accession>A0ABR0CBS1</accession>
<dbReference type="InterPro" id="IPR042099">
    <property type="entry name" value="ANL_N_sf"/>
</dbReference>
<protein>
    <recommendedName>
        <fullName evidence="6">Acetoacetyl-CoA synthase</fullName>
    </recommendedName>
</protein>
<evidence type="ECO:0000259" key="3">
    <source>
        <dbReference type="Pfam" id="PF13193"/>
    </source>
</evidence>
<feature type="domain" description="AMP-dependent synthetase/ligase" evidence="2">
    <location>
        <begin position="280"/>
        <end position="673"/>
    </location>
</feature>
<evidence type="ECO:0000313" key="5">
    <source>
        <dbReference type="Proteomes" id="UP001287286"/>
    </source>
</evidence>
<keyword evidence="5" id="KW-1185">Reference proteome</keyword>
<dbReference type="SUPFAM" id="SSF56801">
    <property type="entry name" value="Acetyl-CoA synthetase-like"/>
    <property type="match status" value="1"/>
</dbReference>
<proteinExistence type="predicted"/>
<dbReference type="PROSITE" id="PS00455">
    <property type="entry name" value="AMP_BINDING"/>
    <property type="match status" value="1"/>
</dbReference>
<reference evidence="4 5" key="1">
    <citation type="journal article" date="2024" name="Microbiol. Resour. Announc.">
        <title>Genome annotations for the ascomycete fungi Trichoderma harzianum, Trichoderma aggressivum, and Purpureocillium lilacinum.</title>
        <authorList>
            <person name="Beijen E.P.W."/>
            <person name="Ohm R.A."/>
        </authorList>
    </citation>
    <scope>NUCLEOTIDE SEQUENCE [LARGE SCALE GENOMIC DNA]</scope>
    <source>
        <strain evidence="4 5">CBS 150709</strain>
    </source>
</reference>
<dbReference type="InterPro" id="IPR025110">
    <property type="entry name" value="AMP-bd_C"/>
</dbReference>
<organism evidence="4 5">
    <name type="scientific">Purpureocillium lilacinum</name>
    <name type="common">Paecilomyces lilacinus</name>
    <dbReference type="NCBI Taxonomy" id="33203"/>
    <lineage>
        <taxon>Eukaryota</taxon>
        <taxon>Fungi</taxon>
        <taxon>Dikarya</taxon>
        <taxon>Ascomycota</taxon>
        <taxon>Pezizomycotina</taxon>
        <taxon>Sordariomycetes</taxon>
        <taxon>Hypocreomycetidae</taxon>
        <taxon>Hypocreales</taxon>
        <taxon>Ophiocordycipitaceae</taxon>
        <taxon>Purpureocillium</taxon>
    </lineage>
</organism>
<dbReference type="Pfam" id="PF00501">
    <property type="entry name" value="AMP-binding"/>
    <property type="match status" value="1"/>
</dbReference>
<evidence type="ECO:0008006" key="6">
    <source>
        <dbReference type="Google" id="ProtNLM"/>
    </source>
</evidence>